<dbReference type="Proteomes" id="UP000033531">
    <property type="component" value="Plasmid pHma8p1"/>
</dbReference>
<dbReference type="EMBL" id="JXLI01000019">
    <property type="protein sequence ID" value="KJY54739.1"/>
    <property type="molecule type" value="Genomic_DNA"/>
</dbReference>
<proteinExistence type="predicted"/>
<evidence type="ECO:0000313" key="2">
    <source>
        <dbReference type="Proteomes" id="UP000033531"/>
    </source>
</evidence>
<dbReference type="HOGENOM" id="CLU_2012315_0_0_9"/>
<reference evidence="1 2" key="1">
    <citation type="submission" date="2015-01" db="EMBL/GenBank/DDBJ databases">
        <title>Comparative genomics of the lactic acid bacteria isolated from the honey bee gut.</title>
        <authorList>
            <person name="Ellegaard K.M."/>
            <person name="Tamarit D."/>
            <person name="Javelind E."/>
            <person name="Olofsson T."/>
            <person name="Andersson S.G."/>
            <person name="Vasquez A."/>
        </authorList>
    </citation>
    <scope>NUCLEOTIDE SEQUENCE [LARGE SCALE GENOMIC DNA]</scope>
    <source>
        <strain evidence="1 2">Hma8</strain>
        <plasmid evidence="1">pHma8p1</plasmid>
    </source>
</reference>
<geneLocation type="plasmid" evidence="1">
    <name>pHma8p1</name>
</geneLocation>
<dbReference type="OrthoDB" id="1667343at2"/>
<name>A0A0F4L8Z0_9LACO</name>
<gene>
    <name evidence="1" type="ORF">JF74_19190</name>
</gene>
<dbReference type="RefSeq" id="WP_046325838.1">
    <property type="nucleotide sequence ID" value="NZ_JBHTMT010000007.1"/>
</dbReference>
<evidence type="ECO:0000313" key="1">
    <source>
        <dbReference type="EMBL" id="KJY54739.1"/>
    </source>
</evidence>
<accession>A0A0F4L8Z0</accession>
<dbReference type="AlphaFoldDB" id="A0A0F4L8Z0"/>
<keyword evidence="1" id="KW-0614">Plasmid</keyword>
<dbReference type="PATRIC" id="fig|1218507.3.peg.66"/>
<comment type="caution">
    <text evidence="1">The sequence shown here is derived from an EMBL/GenBank/DDBJ whole genome shotgun (WGS) entry which is preliminary data.</text>
</comment>
<organism evidence="1 2">
    <name type="scientific">Lactobacillus melliventris</name>
    <dbReference type="NCBI Taxonomy" id="1218507"/>
    <lineage>
        <taxon>Bacteria</taxon>
        <taxon>Bacillati</taxon>
        <taxon>Bacillota</taxon>
        <taxon>Bacilli</taxon>
        <taxon>Lactobacillales</taxon>
        <taxon>Lactobacillaceae</taxon>
        <taxon>Lactobacillus</taxon>
    </lineage>
</organism>
<sequence length="137" mass="16099">MKKEDRVKVLEIDSETGIETKYLLNSYKFIAEEIEDKYFYIDTFSVCGQNYDVIYRDENKSIFVAHPKVSLINSKGKELLYGSRFIFSRSTNPRKSDYQISLSNEDIKILKSRIKFHLDNKTGRTNIIIKVSQKKKI</sequence>
<protein>
    <submittedName>
        <fullName evidence="1">Uncharacterized protein</fullName>
    </submittedName>
</protein>